<dbReference type="AlphaFoldDB" id="A0A9P6NMB6"/>
<comment type="caution">
    <text evidence="1">The sequence shown here is derived from an EMBL/GenBank/DDBJ whole genome shotgun (WGS) entry which is preliminary data.</text>
</comment>
<evidence type="ECO:0000313" key="2">
    <source>
        <dbReference type="Proteomes" id="UP000886653"/>
    </source>
</evidence>
<dbReference type="EMBL" id="MU167235">
    <property type="protein sequence ID" value="KAG0148648.1"/>
    <property type="molecule type" value="Genomic_DNA"/>
</dbReference>
<reference evidence="1" key="1">
    <citation type="submission" date="2013-11" db="EMBL/GenBank/DDBJ databases">
        <title>Genome sequence of the fusiform rust pathogen reveals effectors for host alternation and coevolution with pine.</title>
        <authorList>
            <consortium name="DOE Joint Genome Institute"/>
            <person name="Smith K."/>
            <person name="Pendleton A."/>
            <person name="Kubisiak T."/>
            <person name="Anderson C."/>
            <person name="Salamov A."/>
            <person name="Aerts A."/>
            <person name="Riley R."/>
            <person name="Clum A."/>
            <person name="Lindquist E."/>
            <person name="Ence D."/>
            <person name="Campbell M."/>
            <person name="Kronenberg Z."/>
            <person name="Feau N."/>
            <person name="Dhillon B."/>
            <person name="Hamelin R."/>
            <person name="Burleigh J."/>
            <person name="Smith J."/>
            <person name="Yandell M."/>
            <person name="Nelson C."/>
            <person name="Grigoriev I."/>
            <person name="Davis J."/>
        </authorList>
    </citation>
    <scope>NUCLEOTIDE SEQUENCE</scope>
    <source>
        <strain evidence="1">G11</strain>
    </source>
</reference>
<gene>
    <name evidence="1" type="ORF">CROQUDRAFT_394702</name>
</gene>
<evidence type="ECO:0000313" key="1">
    <source>
        <dbReference type="EMBL" id="KAG0148648.1"/>
    </source>
</evidence>
<protein>
    <submittedName>
        <fullName evidence="1">Uncharacterized protein</fullName>
    </submittedName>
</protein>
<sequence length="76" mass="8573">MERKVKRSFMAKKKMKRMCSRWSQRDISSLSLYLSLSLQTPLSVSSVLILKPAPKTHPPSSPSSDIQLYNTASCQS</sequence>
<name>A0A9P6NMB6_9BASI</name>
<dbReference type="Proteomes" id="UP000886653">
    <property type="component" value="Unassembled WGS sequence"/>
</dbReference>
<keyword evidence="2" id="KW-1185">Reference proteome</keyword>
<accession>A0A9P6NMB6</accession>
<organism evidence="1 2">
    <name type="scientific">Cronartium quercuum f. sp. fusiforme G11</name>
    <dbReference type="NCBI Taxonomy" id="708437"/>
    <lineage>
        <taxon>Eukaryota</taxon>
        <taxon>Fungi</taxon>
        <taxon>Dikarya</taxon>
        <taxon>Basidiomycota</taxon>
        <taxon>Pucciniomycotina</taxon>
        <taxon>Pucciniomycetes</taxon>
        <taxon>Pucciniales</taxon>
        <taxon>Coleosporiaceae</taxon>
        <taxon>Cronartium</taxon>
    </lineage>
</organism>
<proteinExistence type="predicted"/>